<evidence type="ECO:0000313" key="5">
    <source>
        <dbReference type="EMBL" id="SES40416.1"/>
    </source>
</evidence>
<dbReference type="Proteomes" id="UP000198885">
    <property type="component" value="Unassembled WGS sequence"/>
</dbReference>
<dbReference type="Pfam" id="PF13579">
    <property type="entry name" value="Glyco_trans_4_4"/>
    <property type="match status" value="1"/>
</dbReference>
<evidence type="ECO:0000259" key="3">
    <source>
        <dbReference type="Pfam" id="PF00534"/>
    </source>
</evidence>
<dbReference type="GO" id="GO:0016757">
    <property type="term" value="F:glycosyltransferase activity"/>
    <property type="evidence" value="ECO:0007669"/>
    <property type="project" value="UniProtKB-KW"/>
</dbReference>
<dbReference type="SUPFAM" id="SSF53756">
    <property type="entry name" value="UDP-Glycosyltransferase/glycogen phosphorylase"/>
    <property type="match status" value="1"/>
</dbReference>
<dbReference type="OrthoDB" id="9790710at2"/>
<dbReference type="CDD" id="cd03801">
    <property type="entry name" value="GT4_PimA-like"/>
    <property type="match status" value="1"/>
</dbReference>
<sequence length="372" mass="40952">MKILLISSEPVDYTIAWANGLAPHAEVIAILPRQRYDHLREWIDPRVTLMLIDWPRTRSLLNIAFLWQLTRRVRDVQPDVIHLLSNTTVWLNAAVPFWGDIPVVTTVHDVALHPGDRETARLPAWSSRLMARQSSHLVVHGAGLKSAAEQVFRKSEGHVHVFQHPGIARYAQLATRLGLSRISAPDAFVVLLFGRIFAYKGLSTLLRAEACLGDRIPNLRIVIAGRGDNPDDYRHLMGDRARYDIRHGFIEDAVAAQLFTDADLVVLPYDEASQSGVLHLATTFGKPILATDVGELRATIEPNGLGRIVPPGRPDLLAEAMAELAADPDTRARLAANARAWSDGANAPTTIGQSATALYRQLAVPSHVTPPN</sequence>
<reference evidence="5 6" key="1">
    <citation type="submission" date="2016-10" db="EMBL/GenBank/DDBJ databases">
        <authorList>
            <person name="de Groot N.N."/>
        </authorList>
    </citation>
    <scope>NUCLEOTIDE SEQUENCE [LARGE SCALE GENOMIC DNA]</scope>
    <source>
        <strain evidence="5 6">DSM 23042</strain>
    </source>
</reference>
<dbReference type="Gene3D" id="3.40.50.2000">
    <property type="entry name" value="Glycogen Phosphorylase B"/>
    <property type="match status" value="2"/>
</dbReference>
<dbReference type="InterPro" id="IPR001296">
    <property type="entry name" value="Glyco_trans_1"/>
</dbReference>
<dbReference type="InterPro" id="IPR028098">
    <property type="entry name" value="Glyco_trans_4-like_N"/>
</dbReference>
<dbReference type="STRING" id="641238.SAMN04490244_11710"/>
<protein>
    <submittedName>
        <fullName evidence="5">Glycosyltransferase involved in cell wall bisynthesis</fullName>
    </submittedName>
</protein>
<feature type="domain" description="Glycosyltransferase subfamily 4-like N-terminal" evidence="4">
    <location>
        <begin position="16"/>
        <end position="150"/>
    </location>
</feature>
<name>A0A1H9X2K6_9RHOB</name>
<evidence type="ECO:0000256" key="2">
    <source>
        <dbReference type="ARBA" id="ARBA00022679"/>
    </source>
</evidence>
<organism evidence="5 6">
    <name type="scientific">Tranquillimonas rosea</name>
    <dbReference type="NCBI Taxonomy" id="641238"/>
    <lineage>
        <taxon>Bacteria</taxon>
        <taxon>Pseudomonadati</taxon>
        <taxon>Pseudomonadota</taxon>
        <taxon>Alphaproteobacteria</taxon>
        <taxon>Rhodobacterales</taxon>
        <taxon>Roseobacteraceae</taxon>
        <taxon>Tranquillimonas</taxon>
    </lineage>
</organism>
<accession>A0A1H9X2K6</accession>
<keyword evidence="1" id="KW-0328">Glycosyltransferase</keyword>
<keyword evidence="2 5" id="KW-0808">Transferase</keyword>
<dbReference type="PANTHER" id="PTHR12526">
    <property type="entry name" value="GLYCOSYLTRANSFERASE"/>
    <property type="match status" value="1"/>
</dbReference>
<dbReference type="Pfam" id="PF00534">
    <property type="entry name" value="Glycos_transf_1"/>
    <property type="match status" value="1"/>
</dbReference>
<evidence type="ECO:0000256" key="1">
    <source>
        <dbReference type="ARBA" id="ARBA00022676"/>
    </source>
</evidence>
<gene>
    <name evidence="5" type="ORF">SAMN04490244_11710</name>
</gene>
<evidence type="ECO:0000259" key="4">
    <source>
        <dbReference type="Pfam" id="PF13579"/>
    </source>
</evidence>
<dbReference type="EMBL" id="FOGU01000017">
    <property type="protein sequence ID" value="SES40416.1"/>
    <property type="molecule type" value="Genomic_DNA"/>
</dbReference>
<dbReference type="RefSeq" id="WP_092696204.1">
    <property type="nucleotide sequence ID" value="NZ_FOGU01000017.1"/>
</dbReference>
<proteinExistence type="predicted"/>
<dbReference type="PANTHER" id="PTHR12526:SF510">
    <property type="entry name" value="D-INOSITOL 3-PHOSPHATE GLYCOSYLTRANSFERASE"/>
    <property type="match status" value="1"/>
</dbReference>
<evidence type="ECO:0000313" key="6">
    <source>
        <dbReference type="Proteomes" id="UP000198885"/>
    </source>
</evidence>
<dbReference type="AlphaFoldDB" id="A0A1H9X2K6"/>
<keyword evidence="6" id="KW-1185">Reference proteome</keyword>
<feature type="domain" description="Glycosyl transferase family 1" evidence="3">
    <location>
        <begin position="186"/>
        <end position="341"/>
    </location>
</feature>